<dbReference type="PANTHER" id="PTHR46328:SF26">
    <property type="entry name" value="FAR1 DNA-BINDING DOMAIN PROTEIN"/>
    <property type="match status" value="1"/>
</dbReference>
<protein>
    <recommendedName>
        <fullName evidence="1">FAR1 domain-containing protein</fullName>
    </recommendedName>
</protein>
<gene>
    <name evidence="2" type="ORF">VNO78_18394</name>
</gene>
<dbReference type="Pfam" id="PF03101">
    <property type="entry name" value="FAR1"/>
    <property type="match status" value="1"/>
</dbReference>
<comment type="caution">
    <text evidence="2">The sequence shown here is derived from an EMBL/GenBank/DDBJ whole genome shotgun (WGS) entry which is preliminary data.</text>
</comment>
<dbReference type="InterPro" id="IPR004330">
    <property type="entry name" value="FAR1_DNA_bnd_dom"/>
</dbReference>
<name>A0AAN9XLG6_PSOTE</name>
<feature type="domain" description="FAR1" evidence="1">
    <location>
        <begin position="121"/>
        <end position="185"/>
    </location>
</feature>
<organism evidence="2 3">
    <name type="scientific">Psophocarpus tetragonolobus</name>
    <name type="common">Winged bean</name>
    <name type="synonym">Dolichos tetragonolobus</name>
    <dbReference type="NCBI Taxonomy" id="3891"/>
    <lineage>
        <taxon>Eukaryota</taxon>
        <taxon>Viridiplantae</taxon>
        <taxon>Streptophyta</taxon>
        <taxon>Embryophyta</taxon>
        <taxon>Tracheophyta</taxon>
        <taxon>Spermatophyta</taxon>
        <taxon>Magnoliopsida</taxon>
        <taxon>eudicotyledons</taxon>
        <taxon>Gunneridae</taxon>
        <taxon>Pentapetalae</taxon>
        <taxon>rosids</taxon>
        <taxon>fabids</taxon>
        <taxon>Fabales</taxon>
        <taxon>Fabaceae</taxon>
        <taxon>Papilionoideae</taxon>
        <taxon>50 kb inversion clade</taxon>
        <taxon>NPAAA clade</taxon>
        <taxon>indigoferoid/millettioid clade</taxon>
        <taxon>Phaseoleae</taxon>
        <taxon>Psophocarpus</taxon>
    </lineage>
</organism>
<reference evidence="2 3" key="1">
    <citation type="submission" date="2024-01" db="EMBL/GenBank/DDBJ databases">
        <title>The genomes of 5 underutilized Papilionoideae crops provide insights into root nodulation and disease resistanc.</title>
        <authorList>
            <person name="Jiang F."/>
        </authorList>
    </citation>
    <scope>NUCLEOTIDE SEQUENCE [LARGE SCALE GENOMIC DNA]</scope>
    <source>
        <strain evidence="2">DUOXIRENSHENG_FW03</strain>
        <tissue evidence="2">Leaves</tissue>
    </source>
</reference>
<sequence length="186" mass="21816">MEVGHIDANEEYYYVVDRETEELIEDKDAIESQDRIRKISFVEFDFQFDGLDKSEEDDGSLNMDYEVECEDVGEHNFIKEGDGVEKTIINSVDDVVSMDLRNLTPDAINNMHFVSLDIAYQFYRWYARSKGFGARRSKTLNNCRGEIVQQTFVYYGEGLRKTRNLTMENRKRYIKSETRCGCEAKF</sequence>
<evidence type="ECO:0000313" key="2">
    <source>
        <dbReference type="EMBL" id="KAK7397227.1"/>
    </source>
</evidence>
<evidence type="ECO:0000259" key="1">
    <source>
        <dbReference type="Pfam" id="PF03101"/>
    </source>
</evidence>
<evidence type="ECO:0000313" key="3">
    <source>
        <dbReference type="Proteomes" id="UP001386955"/>
    </source>
</evidence>
<dbReference type="EMBL" id="JAYMYS010000004">
    <property type="protein sequence ID" value="KAK7397227.1"/>
    <property type="molecule type" value="Genomic_DNA"/>
</dbReference>
<accession>A0AAN9XLG6</accession>
<proteinExistence type="predicted"/>
<keyword evidence="3" id="KW-1185">Reference proteome</keyword>
<dbReference type="AlphaFoldDB" id="A0AAN9XLG6"/>
<dbReference type="Proteomes" id="UP001386955">
    <property type="component" value="Unassembled WGS sequence"/>
</dbReference>
<dbReference type="PANTHER" id="PTHR46328">
    <property type="entry name" value="FAR-RED IMPAIRED RESPONSIVE (FAR1) FAMILY PROTEIN-RELATED"/>
    <property type="match status" value="1"/>
</dbReference>